<gene>
    <name evidence="1" type="ORF">FHW36_11151</name>
</gene>
<comment type="caution">
    <text evidence="1">The sequence shown here is derived from an EMBL/GenBank/DDBJ whole genome shotgun (WGS) entry which is preliminary data.</text>
</comment>
<reference evidence="1 2" key="1">
    <citation type="submission" date="2019-06" db="EMBL/GenBank/DDBJ databases">
        <title>Sorghum-associated microbial communities from plants grown in Nebraska, USA.</title>
        <authorList>
            <person name="Schachtman D."/>
        </authorList>
    </citation>
    <scope>NUCLEOTIDE SEQUENCE [LARGE SCALE GENOMIC DNA]</scope>
    <source>
        <strain evidence="1 2">1209</strain>
    </source>
</reference>
<sequence>MESSGKRLLLGGNKLTMEELLQQIVGRDTLHARWLNTLSFMENAGARKISACEHPTLVNFIQLKHAAEEHRHAYYLKKQIAKVDPDHCKTYQLHELMAPHQTRHYLHQLDMQTCRYLKKAFGLEGQALKYAAYLFVTYAIEVRADLLYPVYQAALDKAQSKVMVRSIILEEEGHLEEMINQLNEFAADWEVHARQVQLLEQQLFDTWMAAVGQELYQYA</sequence>
<keyword evidence="2" id="KW-1185">Reference proteome</keyword>
<dbReference type="EMBL" id="VIWO01000011">
    <property type="protein sequence ID" value="TWF33861.1"/>
    <property type="molecule type" value="Genomic_DNA"/>
</dbReference>
<evidence type="ECO:0000313" key="1">
    <source>
        <dbReference type="EMBL" id="TWF33861.1"/>
    </source>
</evidence>
<protein>
    <submittedName>
        <fullName evidence="1">Uncharacterized protein</fullName>
    </submittedName>
</protein>
<organism evidence="1 2">
    <name type="scientific">Chitinophaga polysaccharea</name>
    <dbReference type="NCBI Taxonomy" id="1293035"/>
    <lineage>
        <taxon>Bacteria</taxon>
        <taxon>Pseudomonadati</taxon>
        <taxon>Bacteroidota</taxon>
        <taxon>Chitinophagia</taxon>
        <taxon>Chitinophagales</taxon>
        <taxon>Chitinophagaceae</taxon>
        <taxon>Chitinophaga</taxon>
    </lineage>
</organism>
<dbReference type="InterPro" id="IPR009078">
    <property type="entry name" value="Ferritin-like_SF"/>
</dbReference>
<dbReference type="AlphaFoldDB" id="A0A561P701"/>
<name>A0A561P701_9BACT</name>
<dbReference type="Proteomes" id="UP000320811">
    <property type="component" value="Unassembled WGS sequence"/>
</dbReference>
<evidence type="ECO:0000313" key="2">
    <source>
        <dbReference type="Proteomes" id="UP000320811"/>
    </source>
</evidence>
<accession>A0A561P701</accession>
<dbReference type="SUPFAM" id="SSF47240">
    <property type="entry name" value="Ferritin-like"/>
    <property type="match status" value="1"/>
</dbReference>
<proteinExistence type="predicted"/>